<organism evidence="2 3">
    <name type="scientific">Kaistia defluvii</name>
    <dbReference type="NCBI Taxonomy" id="410841"/>
    <lineage>
        <taxon>Bacteria</taxon>
        <taxon>Pseudomonadati</taxon>
        <taxon>Pseudomonadota</taxon>
        <taxon>Alphaproteobacteria</taxon>
        <taxon>Hyphomicrobiales</taxon>
        <taxon>Kaistiaceae</taxon>
        <taxon>Kaistia</taxon>
    </lineage>
</organism>
<evidence type="ECO:0000256" key="1">
    <source>
        <dbReference type="SAM" id="SignalP"/>
    </source>
</evidence>
<evidence type="ECO:0000313" key="2">
    <source>
        <dbReference type="EMBL" id="MET4634257.1"/>
    </source>
</evidence>
<feature type="chain" id="PRO_5046318301" evidence="1">
    <location>
        <begin position="28"/>
        <end position="102"/>
    </location>
</feature>
<keyword evidence="3" id="KW-1185">Reference proteome</keyword>
<protein>
    <submittedName>
        <fullName evidence="2">Uncharacterized protein</fullName>
    </submittedName>
</protein>
<accession>A0ABV2QZ33</accession>
<keyword evidence="1" id="KW-0732">Signal</keyword>
<comment type="caution">
    <text evidence="2">The sequence shown here is derived from an EMBL/GenBank/DDBJ whole genome shotgun (WGS) entry which is preliminary data.</text>
</comment>
<dbReference type="Proteomes" id="UP001549321">
    <property type="component" value="Unassembled WGS sequence"/>
</dbReference>
<reference evidence="2 3" key="1">
    <citation type="submission" date="2024-06" db="EMBL/GenBank/DDBJ databases">
        <title>Sorghum-associated microbial communities from plants grown in Nebraska, USA.</title>
        <authorList>
            <person name="Schachtman D."/>
        </authorList>
    </citation>
    <scope>NUCLEOTIDE SEQUENCE [LARGE SCALE GENOMIC DNA]</scope>
    <source>
        <strain evidence="2 3">3207</strain>
    </source>
</reference>
<dbReference type="EMBL" id="JBEPSM010000001">
    <property type="protein sequence ID" value="MET4634257.1"/>
    <property type="molecule type" value="Genomic_DNA"/>
</dbReference>
<evidence type="ECO:0000313" key="3">
    <source>
        <dbReference type="Proteomes" id="UP001549321"/>
    </source>
</evidence>
<name>A0ABV2QZ33_9HYPH</name>
<feature type="signal peptide" evidence="1">
    <location>
        <begin position="1"/>
        <end position="27"/>
    </location>
</feature>
<gene>
    <name evidence="2" type="ORF">ABIE08_002170</name>
</gene>
<dbReference type="RefSeq" id="WP_354550926.1">
    <property type="nucleotide sequence ID" value="NZ_JBEPSM010000001.1"/>
</dbReference>
<sequence length="102" mass="10774">MKRTLVWLGGMATVTALLVASTGAANAISRGNMPAYCRGEVSAMYATKPMYVKTGKIVKARDGSLSIQGTVDKGSEGIKAFACRFDKKGNFIDVMAMTSDGE</sequence>
<proteinExistence type="predicted"/>